<dbReference type="Pfam" id="PF13560">
    <property type="entry name" value="HTH_31"/>
    <property type="match status" value="1"/>
</dbReference>
<dbReference type="SUPFAM" id="SSF47413">
    <property type="entry name" value="lambda repressor-like DNA-binding domains"/>
    <property type="match status" value="1"/>
</dbReference>
<evidence type="ECO:0000313" key="2">
    <source>
        <dbReference type="EMBL" id="CAB4048755.1"/>
    </source>
</evidence>
<accession>A0A6J5K717</accession>
<dbReference type="AlphaFoldDB" id="A0A6J5K717"/>
<dbReference type="GO" id="GO:0003677">
    <property type="term" value="F:DNA binding"/>
    <property type="evidence" value="ECO:0007669"/>
    <property type="project" value="InterPro"/>
</dbReference>
<organism evidence="2 3">
    <name type="scientific">Paraburkholderia phenoliruptrix</name>
    <dbReference type="NCBI Taxonomy" id="252970"/>
    <lineage>
        <taxon>Bacteria</taxon>
        <taxon>Pseudomonadati</taxon>
        <taxon>Pseudomonadota</taxon>
        <taxon>Betaproteobacteria</taxon>
        <taxon>Burkholderiales</taxon>
        <taxon>Burkholderiaceae</taxon>
        <taxon>Paraburkholderia</taxon>
    </lineage>
</organism>
<dbReference type="SMART" id="SM00530">
    <property type="entry name" value="HTH_XRE"/>
    <property type="match status" value="1"/>
</dbReference>
<dbReference type="Gene3D" id="1.10.260.40">
    <property type="entry name" value="lambda repressor-like DNA-binding domains"/>
    <property type="match status" value="1"/>
</dbReference>
<dbReference type="PROSITE" id="PS50943">
    <property type="entry name" value="HTH_CROC1"/>
    <property type="match status" value="1"/>
</dbReference>
<evidence type="ECO:0000313" key="3">
    <source>
        <dbReference type="Proteomes" id="UP000494102"/>
    </source>
</evidence>
<dbReference type="EMBL" id="CADILN010000002">
    <property type="protein sequence ID" value="CAB4048755.1"/>
    <property type="molecule type" value="Genomic_DNA"/>
</dbReference>
<reference evidence="2 3" key="1">
    <citation type="submission" date="2020-04" db="EMBL/GenBank/DDBJ databases">
        <authorList>
            <person name="De Canck E."/>
        </authorList>
    </citation>
    <scope>NUCLEOTIDE SEQUENCE [LARGE SCALE GENOMIC DNA]</scope>
    <source>
        <strain evidence="2 3">LMG 9964</strain>
    </source>
</reference>
<evidence type="ECO:0000259" key="1">
    <source>
        <dbReference type="PROSITE" id="PS50943"/>
    </source>
</evidence>
<dbReference type="CDD" id="cd00093">
    <property type="entry name" value="HTH_XRE"/>
    <property type="match status" value="1"/>
</dbReference>
<proteinExistence type="predicted"/>
<gene>
    <name evidence="2" type="ORF">LMG9964_02396</name>
</gene>
<feature type="domain" description="HTH cro/C1-type" evidence="1">
    <location>
        <begin position="31"/>
        <end position="89"/>
    </location>
</feature>
<protein>
    <recommendedName>
        <fullName evidence="1">HTH cro/C1-type domain-containing protein</fullName>
    </recommendedName>
</protein>
<sequence length="125" mass="13979">MWTLCNDIRSFIITGYQRMSAAQSSVFGTRLKEARLEAGLSQKQLGIEAGLDPFVASTRINRYELGIHKVDYALAGRLATVLRLPVAFFYAEDPELARLIQIFGRLPKRKKADILSHARTLEVGA</sequence>
<dbReference type="InterPro" id="IPR001387">
    <property type="entry name" value="Cro/C1-type_HTH"/>
</dbReference>
<dbReference type="Proteomes" id="UP000494102">
    <property type="component" value="Unassembled WGS sequence"/>
</dbReference>
<name>A0A6J5K717_9BURK</name>
<dbReference type="InterPro" id="IPR010982">
    <property type="entry name" value="Lambda_DNA-bd_dom_sf"/>
</dbReference>